<dbReference type="Pfam" id="PF13188">
    <property type="entry name" value="PAS_8"/>
    <property type="match status" value="1"/>
</dbReference>
<evidence type="ECO:0000256" key="1">
    <source>
        <dbReference type="ARBA" id="ARBA00022553"/>
    </source>
</evidence>
<organism evidence="9 10">
    <name type="scientific">Sunxiuqinia dokdonensis</name>
    <dbReference type="NCBI Taxonomy" id="1409788"/>
    <lineage>
        <taxon>Bacteria</taxon>
        <taxon>Pseudomonadati</taxon>
        <taxon>Bacteroidota</taxon>
        <taxon>Bacteroidia</taxon>
        <taxon>Marinilabiliales</taxon>
        <taxon>Prolixibacteraceae</taxon>
        <taxon>Sunxiuqinia</taxon>
    </lineage>
</organism>
<dbReference type="GO" id="GO:0005829">
    <property type="term" value="C:cytosol"/>
    <property type="evidence" value="ECO:0007669"/>
    <property type="project" value="TreeGrafter"/>
</dbReference>
<name>A0A0L8V4L3_9BACT</name>
<evidence type="ECO:0000256" key="4">
    <source>
        <dbReference type="ARBA" id="ARBA00023125"/>
    </source>
</evidence>
<dbReference type="InterPro" id="IPR000014">
    <property type="entry name" value="PAS"/>
</dbReference>
<dbReference type="InterPro" id="IPR000792">
    <property type="entry name" value="Tscrpt_reg_LuxR_C"/>
</dbReference>
<feature type="domain" description="HTH luxR-type" evidence="7">
    <location>
        <begin position="296"/>
        <end position="361"/>
    </location>
</feature>
<dbReference type="GO" id="GO:0000156">
    <property type="term" value="F:phosphorelay response regulator activity"/>
    <property type="evidence" value="ECO:0007669"/>
    <property type="project" value="TreeGrafter"/>
</dbReference>
<keyword evidence="4" id="KW-0238">DNA-binding</keyword>
<evidence type="ECO:0000259" key="8">
    <source>
        <dbReference type="PROSITE" id="PS50110"/>
    </source>
</evidence>
<keyword evidence="2" id="KW-0902">Two-component regulatory system</keyword>
<keyword evidence="3" id="KW-0805">Transcription regulation</keyword>
<dbReference type="SUPFAM" id="SSF52172">
    <property type="entry name" value="CheY-like"/>
    <property type="match status" value="1"/>
</dbReference>
<dbReference type="PROSITE" id="PS50110">
    <property type="entry name" value="RESPONSE_REGULATORY"/>
    <property type="match status" value="1"/>
</dbReference>
<keyword evidence="5" id="KW-0804">Transcription</keyword>
<gene>
    <name evidence="9" type="ORF">NC99_37140</name>
</gene>
<feature type="modified residue" description="4-aspartylphosphate" evidence="6">
    <location>
        <position position="54"/>
    </location>
</feature>
<evidence type="ECO:0000313" key="9">
    <source>
        <dbReference type="EMBL" id="KOH43435.1"/>
    </source>
</evidence>
<dbReference type="SMART" id="SM00421">
    <property type="entry name" value="HTH_LUXR"/>
    <property type="match status" value="1"/>
</dbReference>
<evidence type="ECO:0000259" key="7">
    <source>
        <dbReference type="PROSITE" id="PS50043"/>
    </source>
</evidence>
<dbReference type="CDD" id="cd00156">
    <property type="entry name" value="REC"/>
    <property type="match status" value="1"/>
</dbReference>
<dbReference type="EMBL" id="LGIA01000187">
    <property type="protein sequence ID" value="KOH43435.1"/>
    <property type="molecule type" value="Genomic_DNA"/>
</dbReference>
<dbReference type="PANTHER" id="PTHR48111">
    <property type="entry name" value="REGULATOR OF RPOS"/>
    <property type="match status" value="1"/>
</dbReference>
<evidence type="ECO:0000313" key="10">
    <source>
        <dbReference type="Proteomes" id="UP000036958"/>
    </source>
</evidence>
<dbReference type="SUPFAM" id="SSF46894">
    <property type="entry name" value="C-terminal effector domain of the bipartite response regulators"/>
    <property type="match status" value="1"/>
</dbReference>
<dbReference type="PROSITE" id="PS50043">
    <property type="entry name" value="HTH_LUXR_2"/>
    <property type="match status" value="1"/>
</dbReference>
<dbReference type="InterPro" id="IPR036388">
    <property type="entry name" value="WH-like_DNA-bd_sf"/>
</dbReference>
<dbReference type="CDD" id="cd06170">
    <property type="entry name" value="LuxR_C_like"/>
    <property type="match status" value="1"/>
</dbReference>
<dbReference type="InterPro" id="IPR039420">
    <property type="entry name" value="WalR-like"/>
</dbReference>
<dbReference type="AlphaFoldDB" id="A0A0L8V4L3"/>
<dbReference type="Proteomes" id="UP000036958">
    <property type="component" value="Unassembled WGS sequence"/>
</dbReference>
<feature type="domain" description="Response regulatory" evidence="8">
    <location>
        <begin position="5"/>
        <end position="121"/>
    </location>
</feature>
<dbReference type="Gene3D" id="3.30.450.20">
    <property type="entry name" value="PAS domain"/>
    <property type="match status" value="1"/>
</dbReference>
<comment type="caution">
    <text evidence="9">The sequence shown here is derived from an EMBL/GenBank/DDBJ whole genome shotgun (WGS) entry which is preliminary data.</text>
</comment>
<evidence type="ECO:0000256" key="5">
    <source>
        <dbReference type="ARBA" id="ARBA00023163"/>
    </source>
</evidence>
<evidence type="ECO:0000256" key="6">
    <source>
        <dbReference type="PROSITE-ProRule" id="PRU00169"/>
    </source>
</evidence>
<dbReference type="GO" id="GO:0000976">
    <property type="term" value="F:transcription cis-regulatory region binding"/>
    <property type="evidence" value="ECO:0007669"/>
    <property type="project" value="TreeGrafter"/>
</dbReference>
<evidence type="ECO:0000256" key="3">
    <source>
        <dbReference type="ARBA" id="ARBA00023015"/>
    </source>
</evidence>
<dbReference type="Gene3D" id="1.10.10.10">
    <property type="entry name" value="Winged helix-like DNA-binding domain superfamily/Winged helix DNA-binding domain"/>
    <property type="match status" value="1"/>
</dbReference>
<dbReference type="OrthoDB" id="1050047at2"/>
<keyword evidence="1 6" id="KW-0597">Phosphoprotein</keyword>
<dbReference type="Pfam" id="PF00072">
    <property type="entry name" value="Response_reg"/>
    <property type="match status" value="1"/>
</dbReference>
<dbReference type="PANTHER" id="PTHR48111:SF1">
    <property type="entry name" value="TWO-COMPONENT RESPONSE REGULATOR ORR33"/>
    <property type="match status" value="1"/>
</dbReference>
<accession>A0A0L8V4L3</accession>
<dbReference type="InterPro" id="IPR011006">
    <property type="entry name" value="CheY-like_superfamily"/>
</dbReference>
<dbReference type="STRING" id="1409788.NC99_37140"/>
<sequence length="365" mass="40872">MTKRKVLIIEDDLAFSTTLKNILVLNGYEADVANSGTAGIQRAYEGKPDLILCDIKMSPVNGYQVFNVLKDSSFTNRIPFIFITGKSDLREIRFGMELGVDDYIIKPFQNETLLRSIQVRIEKYEALISLGRSRYQAFVENSTNGIFLFSGDQIFEINPAFSRLMGCRQTDVTSLSISKLFGSENFQRLEERIDKCAYGLLNSFQDEIEIEVASGDRQNFSVRIARGSEQNGASVLIGLLAPASKNVESVSVSYSNLVQILENADVNLTENLSRRLQHEFQLDSSQTERKPSGGGVLVADVEFSKRELEVLQLSCQGLPMKTIADKLFIADRTVESHRANMMEKTGAKNIIELIIFALKHNLVDI</sequence>
<dbReference type="GO" id="GO:0006355">
    <property type="term" value="P:regulation of DNA-templated transcription"/>
    <property type="evidence" value="ECO:0007669"/>
    <property type="project" value="InterPro"/>
</dbReference>
<dbReference type="NCBIfam" id="TIGR00229">
    <property type="entry name" value="sensory_box"/>
    <property type="match status" value="1"/>
</dbReference>
<dbReference type="GO" id="GO:0032993">
    <property type="term" value="C:protein-DNA complex"/>
    <property type="evidence" value="ECO:0007669"/>
    <property type="project" value="TreeGrafter"/>
</dbReference>
<dbReference type="PRINTS" id="PR00038">
    <property type="entry name" value="HTHLUXR"/>
</dbReference>
<evidence type="ECO:0000256" key="2">
    <source>
        <dbReference type="ARBA" id="ARBA00023012"/>
    </source>
</evidence>
<keyword evidence="10" id="KW-1185">Reference proteome</keyword>
<dbReference type="SMART" id="SM00448">
    <property type="entry name" value="REC"/>
    <property type="match status" value="1"/>
</dbReference>
<dbReference type="InterPro" id="IPR035965">
    <property type="entry name" value="PAS-like_dom_sf"/>
</dbReference>
<dbReference type="CDD" id="cd00130">
    <property type="entry name" value="PAS"/>
    <property type="match status" value="1"/>
</dbReference>
<evidence type="ECO:0008006" key="11">
    <source>
        <dbReference type="Google" id="ProtNLM"/>
    </source>
</evidence>
<dbReference type="Pfam" id="PF00196">
    <property type="entry name" value="GerE"/>
    <property type="match status" value="1"/>
</dbReference>
<reference evidence="10" key="1">
    <citation type="submission" date="2015-07" db="EMBL/GenBank/DDBJ databases">
        <title>Genome sequencing of Sunxiuqinia dokdonensis strain SK.</title>
        <authorList>
            <person name="Ahn S."/>
            <person name="Kim B.-C."/>
        </authorList>
    </citation>
    <scope>NUCLEOTIDE SEQUENCE [LARGE SCALE GENOMIC DNA]</scope>
    <source>
        <strain evidence="10">SK</strain>
    </source>
</reference>
<dbReference type="InterPro" id="IPR016032">
    <property type="entry name" value="Sig_transdc_resp-reg_C-effctor"/>
</dbReference>
<dbReference type="InterPro" id="IPR001789">
    <property type="entry name" value="Sig_transdc_resp-reg_receiver"/>
</dbReference>
<dbReference type="Gene3D" id="3.40.50.2300">
    <property type="match status" value="1"/>
</dbReference>
<proteinExistence type="predicted"/>
<protein>
    <recommendedName>
        <fullName evidence="11">LuxR family transcriptional regulator</fullName>
    </recommendedName>
</protein>
<dbReference type="RefSeq" id="WP_053186558.1">
    <property type="nucleotide sequence ID" value="NZ_LGIA01000187.1"/>
</dbReference>
<dbReference type="SUPFAM" id="SSF55785">
    <property type="entry name" value="PYP-like sensor domain (PAS domain)"/>
    <property type="match status" value="1"/>
</dbReference>